<accession>A0A2I0IFR0</accession>
<proteinExistence type="predicted"/>
<dbReference type="EMBL" id="PGOL01003149">
    <property type="protein sequence ID" value="PKI42540.1"/>
    <property type="molecule type" value="Genomic_DNA"/>
</dbReference>
<name>A0A2I0IFR0_PUNGR</name>
<dbReference type="AlphaFoldDB" id="A0A2I0IFR0"/>
<sequence>MEEPLPIEKHVFVWMVSLHHCRPFQIGEEEVRLDELRKLPYFALTALPARLLLFLVSAQAVLESIALFESSTLLNPKPPFDLGWQMGYDFAKKRFDPICDDFRNDFVANIAKADGPEVLEGECSLTFWNEADEGVVPFL</sequence>
<organism evidence="1 2">
    <name type="scientific">Punica granatum</name>
    <name type="common">Pomegranate</name>
    <dbReference type="NCBI Taxonomy" id="22663"/>
    <lineage>
        <taxon>Eukaryota</taxon>
        <taxon>Viridiplantae</taxon>
        <taxon>Streptophyta</taxon>
        <taxon>Embryophyta</taxon>
        <taxon>Tracheophyta</taxon>
        <taxon>Spermatophyta</taxon>
        <taxon>Magnoliopsida</taxon>
        <taxon>eudicotyledons</taxon>
        <taxon>Gunneridae</taxon>
        <taxon>Pentapetalae</taxon>
        <taxon>rosids</taxon>
        <taxon>malvids</taxon>
        <taxon>Myrtales</taxon>
        <taxon>Lythraceae</taxon>
        <taxon>Punica</taxon>
    </lineage>
</organism>
<evidence type="ECO:0000313" key="2">
    <source>
        <dbReference type="Proteomes" id="UP000233551"/>
    </source>
</evidence>
<reference evidence="1 2" key="1">
    <citation type="submission" date="2017-11" db="EMBL/GenBank/DDBJ databases">
        <title>De-novo sequencing of pomegranate (Punica granatum L.) genome.</title>
        <authorList>
            <person name="Akparov Z."/>
            <person name="Amiraslanov A."/>
            <person name="Hajiyeva S."/>
            <person name="Abbasov M."/>
            <person name="Kaur K."/>
            <person name="Hamwieh A."/>
            <person name="Solovyev V."/>
            <person name="Salamov A."/>
            <person name="Braich B."/>
            <person name="Kosarev P."/>
            <person name="Mahmoud A."/>
            <person name="Hajiyev E."/>
            <person name="Babayeva S."/>
            <person name="Izzatullayeva V."/>
            <person name="Mammadov A."/>
            <person name="Mammadov A."/>
            <person name="Sharifova S."/>
            <person name="Ojaghi J."/>
            <person name="Eynullazada K."/>
            <person name="Bayramov B."/>
            <person name="Abdulazimova A."/>
            <person name="Shahmuradov I."/>
        </authorList>
    </citation>
    <scope>NUCLEOTIDE SEQUENCE [LARGE SCALE GENOMIC DNA]</scope>
    <source>
        <strain evidence="2">cv. AG2017</strain>
        <tissue evidence="1">Leaf</tissue>
    </source>
</reference>
<dbReference type="Proteomes" id="UP000233551">
    <property type="component" value="Unassembled WGS sequence"/>
</dbReference>
<protein>
    <submittedName>
        <fullName evidence="1">Uncharacterized protein</fullName>
    </submittedName>
</protein>
<keyword evidence="2" id="KW-1185">Reference proteome</keyword>
<gene>
    <name evidence="1" type="ORF">CRG98_037058</name>
</gene>
<evidence type="ECO:0000313" key="1">
    <source>
        <dbReference type="EMBL" id="PKI42540.1"/>
    </source>
</evidence>
<comment type="caution">
    <text evidence="1">The sequence shown here is derived from an EMBL/GenBank/DDBJ whole genome shotgun (WGS) entry which is preliminary data.</text>
</comment>